<dbReference type="GO" id="GO:0005737">
    <property type="term" value="C:cytoplasm"/>
    <property type="evidence" value="ECO:0007669"/>
    <property type="project" value="UniProtKB-SubCell"/>
</dbReference>
<dbReference type="PROSITE" id="PS51203">
    <property type="entry name" value="CS"/>
    <property type="match status" value="1"/>
</dbReference>
<dbReference type="InterPro" id="IPR025934">
    <property type="entry name" value="NudC_N_dom"/>
</dbReference>
<feature type="compositionally biased region" description="Pro residues" evidence="7">
    <location>
        <begin position="121"/>
        <end position="131"/>
    </location>
</feature>
<dbReference type="Pfam" id="PF14050">
    <property type="entry name" value="Nudc_N"/>
    <property type="match status" value="1"/>
</dbReference>
<dbReference type="EnsemblMetazoa" id="Aqu2.1.20001_001">
    <property type="protein sequence ID" value="Aqu2.1.20001_001"/>
    <property type="gene ID" value="Aqu2.1.20001"/>
</dbReference>
<dbReference type="InParanoid" id="A0A1X7TXI0"/>
<dbReference type="AlphaFoldDB" id="A0A1X7TXI0"/>
<evidence type="ECO:0000259" key="8">
    <source>
        <dbReference type="PROSITE" id="PS51203"/>
    </source>
</evidence>
<dbReference type="PANTHER" id="PTHR12356:SF3">
    <property type="entry name" value="NUCLEAR MIGRATION PROTEIN NUDC"/>
    <property type="match status" value="1"/>
</dbReference>
<dbReference type="EnsemblMetazoa" id="XM_003389524.3">
    <property type="protein sequence ID" value="XP_003389572.1"/>
    <property type="gene ID" value="LOC100639625"/>
</dbReference>
<dbReference type="GO" id="GO:0051082">
    <property type="term" value="F:unfolded protein binding"/>
    <property type="evidence" value="ECO:0007669"/>
    <property type="project" value="TreeGrafter"/>
</dbReference>
<dbReference type="eggNOG" id="KOG2265">
    <property type="taxonomic scope" value="Eukaryota"/>
</dbReference>
<feature type="domain" description="CS" evidence="8">
    <location>
        <begin position="168"/>
        <end position="259"/>
    </location>
</feature>
<dbReference type="Gene3D" id="2.60.40.790">
    <property type="match status" value="1"/>
</dbReference>
<evidence type="ECO:0000256" key="7">
    <source>
        <dbReference type="SAM" id="MobiDB-lite"/>
    </source>
</evidence>
<dbReference type="SUPFAM" id="SSF49764">
    <property type="entry name" value="HSP20-like chaperones"/>
    <property type="match status" value="1"/>
</dbReference>
<name>A0A1X7TXI0_AMPQE</name>
<dbReference type="GO" id="GO:0006457">
    <property type="term" value="P:protein folding"/>
    <property type="evidence" value="ECO:0007669"/>
    <property type="project" value="TreeGrafter"/>
</dbReference>
<dbReference type="FunFam" id="2.60.40.790:FF:000001">
    <property type="entry name" value="Nuclear migration protein nudC"/>
    <property type="match status" value="1"/>
</dbReference>
<gene>
    <name evidence="9" type="primary">100639625</name>
</gene>
<evidence type="ECO:0000256" key="6">
    <source>
        <dbReference type="ARBA" id="ARBA00030427"/>
    </source>
</evidence>
<reference evidence="9" key="2">
    <citation type="submission" date="2017-05" db="UniProtKB">
        <authorList>
            <consortium name="EnsemblMetazoa"/>
        </authorList>
    </citation>
    <scope>IDENTIFICATION</scope>
</reference>
<evidence type="ECO:0000313" key="9">
    <source>
        <dbReference type="EnsemblMetazoa" id="Aqu2.1.20001_001"/>
    </source>
</evidence>
<feature type="compositionally biased region" description="Acidic residues" evidence="7">
    <location>
        <begin position="105"/>
        <end position="114"/>
    </location>
</feature>
<evidence type="ECO:0000256" key="5">
    <source>
        <dbReference type="ARBA" id="ARBA00022553"/>
    </source>
</evidence>
<protein>
    <recommendedName>
        <fullName evidence="3">Nuclear migration protein nudC</fullName>
    </recommendedName>
    <alternativeName>
        <fullName evidence="6">Nuclear distribution protein C homolog</fullName>
    </alternativeName>
</protein>
<keyword evidence="4" id="KW-0963">Cytoplasm</keyword>
<dbReference type="InterPro" id="IPR007052">
    <property type="entry name" value="CS_dom"/>
</dbReference>
<organism evidence="9">
    <name type="scientific">Amphimedon queenslandica</name>
    <name type="common">Sponge</name>
    <dbReference type="NCBI Taxonomy" id="400682"/>
    <lineage>
        <taxon>Eukaryota</taxon>
        <taxon>Metazoa</taxon>
        <taxon>Porifera</taxon>
        <taxon>Demospongiae</taxon>
        <taxon>Heteroscleromorpha</taxon>
        <taxon>Haplosclerida</taxon>
        <taxon>Niphatidae</taxon>
        <taxon>Amphimedon</taxon>
    </lineage>
</organism>
<keyword evidence="5" id="KW-0597">Phosphoprotein</keyword>
<sequence>MSDEDEARFDGLLLGLAQQHTEGITQLLDTFFGFLRRKTDFFTGVQKGKAEQLVLSILRKHEKLALQNAKPKVKKEPKPTGPAQPPPATKAATDSTHTPLKEPEIVEVTDEEAEQISKANQPPPAQPPPPAVDNNHKVAEDTTEDKGSDDDDDEDSKGKIKPNVGNGADLPHYKWTQTLQDVEIRVPTQLDIPIKSRDVVVDFQTKHLKIGVKGKDSIINGELYNKIKLEDCFWTLEDRKIICVHLEKQNKMEWWTRIVTTDPEINTKKVQPENSKLSDLDSETRGMVEKMMYDQRQKERGLPTSDEQKKQDILKKFMEQHPEMDFSKAKIS</sequence>
<dbReference type="OrthoDB" id="416217at2759"/>
<dbReference type="OMA" id="TMEWWAT"/>
<keyword evidence="10" id="KW-1185">Reference proteome</keyword>
<dbReference type="Pfam" id="PF04969">
    <property type="entry name" value="CS"/>
    <property type="match status" value="1"/>
</dbReference>
<evidence type="ECO:0000256" key="4">
    <source>
        <dbReference type="ARBA" id="ARBA00022490"/>
    </source>
</evidence>
<dbReference type="Proteomes" id="UP000007879">
    <property type="component" value="Unassembled WGS sequence"/>
</dbReference>
<feature type="region of interest" description="Disordered" evidence="7">
    <location>
        <begin position="66"/>
        <end position="170"/>
    </location>
</feature>
<dbReference type="InterPro" id="IPR008978">
    <property type="entry name" value="HSP20-like_chaperone"/>
</dbReference>
<dbReference type="FunCoup" id="A0A1X7TXI0">
    <property type="interactions" value="792"/>
</dbReference>
<feature type="compositionally biased region" description="Basic and acidic residues" evidence="7">
    <location>
        <begin position="134"/>
        <end position="146"/>
    </location>
</feature>
<dbReference type="PANTHER" id="PTHR12356">
    <property type="entry name" value="NUCLEAR MOVEMENT PROTEIN NUDC"/>
    <property type="match status" value="1"/>
</dbReference>
<comment type="similarity">
    <text evidence="2">Belongs to the nudC family.</text>
</comment>
<evidence type="ECO:0000256" key="3">
    <source>
        <dbReference type="ARBA" id="ARBA00017641"/>
    </source>
</evidence>
<comment type="subcellular location">
    <subcellularLocation>
        <location evidence="1">Cytoplasm</location>
    </subcellularLocation>
</comment>
<evidence type="ECO:0000256" key="2">
    <source>
        <dbReference type="ARBA" id="ARBA00010513"/>
    </source>
</evidence>
<dbReference type="KEGG" id="aqu:100639625"/>
<proteinExistence type="inferred from homology"/>
<dbReference type="STRING" id="400682.A0A1X7TXI0"/>
<accession>A0A1X7TXI0</accession>
<reference evidence="10" key="1">
    <citation type="journal article" date="2010" name="Nature">
        <title>The Amphimedon queenslandica genome and the evolution of animal complexity.</title>
        <authorList>
            <person name="Srivastava M."/>
            <person name="Simakov O."/>
            <person name="Chapman J."/>
            <person name="Fahey B."/>
            <person name="Gauthier M.E."/>
            <person name="Mitros T."/>
            <person name="Richards G.S."/>
            <person name="Conaco C."/>
            <person name="Dacre M."/>
            <person name="Hellsten U."/>
            <person name="Larroux C."/>
            <person name="Putnam N.H."/>
            <person name="Stanke M."/>
            <person name="Adamska M."/>
            <person name="Darling A."/>
            <person name="Degnan S.M."/>
            <person name="Oakley T.H."/>
            <person name="Plachetzki D.C."/>
            <person name="Zhai Y."/>
            <person name="Adamski M."/>
            <person name="Calcino A."/>
            <person name="Cummins S.F."/>
            <person name="Goodstein D.M."/>
            <person name="Harris C."/>
            <person name="Jackson D.J."/>
            <person name="Leys S.P."/>
            <person name="Shu S."/>
            <person name="Woodcroft B.J."/>
            <person name="Vervoort M."/>
            <person name="Kosik K.S."/>
            <person name="Manning G."/>
            <person name="Degnan B.M."/>
            <person name="Rokhsar D.S."/>
        </authorList>
    </citation>
    <scope>NUCLEOTIDE SEQUENCE [LARGE SCALE GENOMIC DNA]</scope>
</reference>
<evidence type="ECO:0000256" key="1">
    <source>
        <dbReference type="ARBA" id="ARBA00004496"/>
    </source>
</evidence>
<evidence type="ECO:0000313" key="10">
    <source>
        <dbReference type="Proteomes" id="UP000007879"/>
    </source>
</evidence>
<feature type="compositionally biased region" description="Pro residues" evidence="7">
    <location>
        <begin position="79"/>
        <end position="88"/>
    </location>
</feature>
<dbReference type="InterPro" id="IPR037898">
    <property type="entry name" value="NudC_fam"/>
</dbReference>